<reference evidence="6" key="1">
    <citation type="journal article" date="2019" name="Int. J. Syst. Evol. Microbiol.">
        <title>The Global Catalogue of Microorganisms (GCM) 10K type strain sequencing project: providing services to taxonomists for standard genome sequencing and annotation.</title>
        <authorList>
            <consortium name="The Broad Institute Genomics Platform"/>
            <consortium name="The Broad Institute Genome Sequencing Center for Infectious Disease"/>
            <person name="Wu L."/>
            <person name="Ma J."/>
        </authorList>
    </citation>
    <scope>NUCLEOTIDE SEQUENCE [LARGE SCALE GENOMIC DNA]</scope>
    <source>
        <strain evidence="6">TISTR 2466</strain>
    </source>
</reference>
<sequence length="261" mass="29259">MLKIERQRFILSEITRYKTLKNKWLCDELGVSSETIRRDLEEMEQGGMLIRVHGGAYLNNENVREVSFVDREQLHITDKKKIAEKCAEFVYEDAAIALDVSTTNTEIARSLGKHFEKLTILTNSIIIANELAKKSGFTIIMPGGVLRNSELCFVGESSARYMAQFHADIFFMSFSGINLKDGITDYGFGESQIKTAMFHNASTVYAVGDHNKFELVSLIRICPARQVAAIITDDGLPEALIRNYENKGINLFIGGSLSDES</sequence>
<keyword evidence="6" id="KW-1185">Reference proteome</keyword>
<dbReference type="PROSITE" id="PS51000">
    <property type="entry name" value="HTH_DEOR_2"/>
    <property type="match status" value="1"/>
</dbReference>
<dbReference type="PANTHER" id="PTHR30363">
    <property type="entry name" value="HTH-TYPE TRANSCRIPTIONAL REGULATOR SRLR-RELATED"/>
    <property type="match status" value="1"/>
</dbReference>
<dbReference type="SUPFAM" id="SSF46785">
    <property type="entry name" value="Winged helix' DNA-binding domain"/>
    <property type="match status" value="1"/>
</dbReference>
<evidence type="ECO:0000256" key="2">
    <source>
        <dbReference type="ARBA" id="ARBA00023125"/>
    </source>
</evidence>
<dbReference type="GO" id="GO:0003677">
    <property type="term" value="F:DNA binding"/>
    <property type="evidence" value="ECO:0007669"/>
    <property type="project" value="UniProtKB-KW"/>
</dbReference>
<organism evidence="5 6">
    <name type="scientific">Sporolactobacillus shoreicorticis</name>
    <dbReference type="NCBI Taxonomy" id="1923877"/>
    <lineage>
        <taxon>Bacteria</taxon>
        <taxon>Bacillati</taxon>
        <taxon>Bacillota</taxon>
        <taxon>Bacilli</taxon>
        <taxon>Bacillales</taxon>
        <taxon>Sporolactobacillaceae</taxon>
        <taxon>Sporolactobacillus</taxon>
    </lineage>
</organism>
<keyword evidence="1" id="KW-0805">Transcription regulation</keyword>
<evidence type="ECO:0000313" key="6">
    <source>
        <dbReference type="Proteomes" id="UP001597399"/>
    </source>
</evidence>
<gene>
    <name evidence="5" type="ORF">ACFSUE_00830</name>
</gene>
<dbReference type="InterPro" id="IPR036388">
    <property type="entry name" value="WH-like_DNA-bd_sf"/>
</dbReference>
<dbReference type="PRINTS" id="PR00037">
    <property type="entry name" value="HTHLACR"/>
</dbReference>
<name>A0ABW5RXH8_9BACL</name>
<dbReference type="Gene3D" id="1.10.10.10">
    <property type="entry name" value="Winged helix-like DNA-binding domain superfamily/Winged helix DNA-binding domain"/>
    <property type="match status" value="1"/>
</dbReference>
<dbReference type="SUPFAM" id="SSF100950">
    <property type="entry name" value="NagB/RpiA/CoA transferase-like"/>
    <property type="match status" value="1"/>
</dbReference>
<dbReference type="InterPro" id="IPR037171">
    <property type="entry name" value="NagB/RpiA_transferase-like"/>
</dbReference>
<dbReference type="InterPro" id="IPR018356">
    <property type="entry name" value="Tscrpt_reg_HTH_DeoR_CS"/>
</dbReference>
<dbReference type="InterPro" id="IPR036390">
    <property type="entry name" value="WH_DNA-bd_sf"/>
</dbReference>
<dbReference type="EMBL" id="JBHUMQ010000001">
    <property type="protein sequence ID" value="MFD2692193.1"/>
    <property type="molecule type" value="Genomic_DNA"/>
</dbReference>
<feature type="domain" description="HTH deoR-type" evidence="4">
    <location>
        <begin position="3"/>
        <end position="58"/>
    </location>
</feature>
<evidence type="ECO:0000256" key="1">
    <source>
        <dbReference type="ARBA" id="ARBA00023015"/>
    </source>
</evidence>
<protein>
    <submittedName>
        <fullName evidence="5">DeoR/GlpR family DNA-binding transcription regulator</fullName>
    </submittedName>
</protein>
<evidence type="ECO:0000256" key="3">
    <source>
        <dbReference type="ARBA" id="ARBA00023163"/>
    </source>
</evidence>
<dbReference type="PANTHER" id="PTHR30363:SF44">
    <property type="entry name" value="AGA OPERON TRANSCRIPTIONAL REPRESSOR-RELATED"/>
    <property type="match status" value="1"/>
</dbReference>
<dbReference type="SMART" id="SM00420">
    <property type="entry name" value="HTH_DEOR"/>
    <property type="match status" value="1"/>
</dbReference>
<comment type="caution">
    <text evidence="5">The sequence shown here is derived from an EMBL/GenBank/DDBJ whole genome shotgun (WGS) entry which is preliminary data.</text>
</comment>
<keyword evidence="2 5" id="KW-0238">DNA-binding</keyword>
<proteinExistence type="predicted"/>
<dbReference type="InterPro" id="IPR050313">
    <property type="entry name" value="Carb_Metab_HTH_regulators"/>
</dbReference>
<dbReference type="InterPro" id="IPR014036">
    <property type="entry name" value="DeoR-like_C"/>
</dbReference>
<keyword evidence="3" id="KW-0804">Transcription</keyword>
<dbReference type="Proteomes" id="UP001597399">
    <property type="component" value="Unassembled WGS sequence"/>
</dbReference>
<dbReference type="Pfam" id="PF08220">
    <property type="entry name" value="HTH_DeoR"/>
    <property type="match status" value="1"/>
</dbReference>
<dbReference type="InterPro" id="IPR001034">
    <property type="entry name" value="DeoR_HTH"/>
</dbReference>
<dbReference type="Pfam" id="PF00455">
    <property type="entry name" value="DeoRC"/>
    <property type="match status" value="1"/>
</dbReference>
<evidence type="ECO:0000259" key="4">
    <source>
        <dbReference type="PROSITE" id="PS51000"/>
    </source>
</evidence>
<evidence type="ECO:0000313" key="5">
    <source>
        <dbReference type="EMBL" id="MFD2692193.1"/>
    </source>
</evidence>
<dbReference type="SMART" id="SM01134">
    <property type="entry name" value="DeoRC"/>
    <property type="match status" value="1"/>
</dbReference>
<dbReference type="PROSITE" id="PS00894">
    <property type="entry name" value="HTH_DEOR_1"/>
    <property type="match status" value="1"/>
</dbReference>
<accession>A0ABW5RXH8</accession>
<dbReference type="RefSeq" id="WP_253058778.1">
    <property type="nucleotide sequence ID" value="NZ_JAMXWM010000003.1"/>
</dbReference>